<dbReference type="InterPro" id="IPR001917">
    <property type="entry name" value="Aminotrans_II_pyridoxalP_BS"/>
</dbReference>
<dbReference type="NCBIfam" id="NF002878">
    <property type="entry name" value="PRK03321.1"/>
    <property type="match status" value="1"/>
</dbReference>
<dbReference type="InterPro" id="IPR005861">
    <property type="entry name" value="HisP_aminotrans"/>
</dbReference>
<keyword evidence="6" id="KW-0028">Amino-acid biosynthesis</keyword>
<evidence type="ECO:0000259" key="7">
    <source>
        <dbReference type="Pfam" id="PF00155"/>
    </source>
</evidence>
<dbReference type="PANTHER" id="PTHR43643:SF3">
    <property type="entry name" value="HISTIDINOL-PHOSPHATE AMINOTRANSFERASE"/>
    <property type="match status" value="1"/>
</dbReference>
<comment type="cofactor">
    <cofactor evidence="1 6">
        <name>pyridoxal 5'-phosphate</name>
        <dbReference type="ChEBI" id="CHEBI:597326"/>
    </cofactor>
</comment>
<dbReference type="NCBIfam" id="TIGR01141">
    <property type="entry name" value="hisC"/>
    <property type="match status" value="1"/>
</dbReference>
<dbReference type="InterPro" id="IPR015422">
    <property type="entry name" value="PyrdxlP-dep_Trfase_small"/>
</dbReference>
<name>A0ABW2CPE7_9ACTN</name>
<sequence>MPATTRPALSGLPPYRPGRTAEDLARELGLDEAIKLASNEMAFGPLPSVVDAVTRTATGVNRYPDMYNRALIAAIAERFEVDAERVTVGCGSVALVRHLADAVLDPGDETLFGWPTFGVYGSAAVIAGGAAVRVPLRDHALDVDDLIAGLTPRTRMVVVCTPNNPTSTHVPEAALRRLLEAVPRDVLVVLDEAYCHFVTAPDAVDGLALAREYDNVAVLRTFSKAYGLAGLRVGFCVADPAVTATLRKVVTTFSVSAVAQAAAIACLEPAAEKELTDRVAEVVSERSRVTERLAALGAAVPDSQANFLWLPLGERSATFAKECEKRGIILRAFPDAGVRVTIGAPHENDAFLEAAAALL</sequence>
<dbReference type="PROSITE" id="PS00599">
    <property type="entry name" value="AA_TRANSFER_CLASS_2"/>
    <property type="match status" value="1"/>
</dbReference>
<evidence type="ECO:0000256" key="4">
    <source>
        <dbReference type="ARBA" id="ARBA00022679"/>
    </source>
</evidence>
<dbReference type="Gene3D" id="3.40.640.10">
    <property type="entry name" value="Type I PLP-dependent aspartate aminotransferase-like (Major domain)"/>
    <property type="match status" value="1"/>
</dbReference>
<dbReference type="InterPro" id="IPR004839">
    <property type="entry name" value="Aminotransferase_I/II_large"/>
</dbReference>
<evidence type="ECO:0000313" key="9">
    <source>
        <dbReference type="Proteomes" id="UP001596380"/>
    </source>
</evidence>
<evidence type="ECO:0000256" key="2">
    <source>
        <dbReference type="ARBA" id="ARBA00011738"/>
    </source>
</evidence>
<comment type="catalytic activity">
    <reaction evidence="6">
        <text>L-histidinol phosphate + 2-oxoglutarate = 3-(imidazol-4-yl)-2-oxopropyl phosphate + L-glutamate</text>
        <dbReference type="Rhea" id="RHEA:23744"/>
        <dbReference type="ChEBI" id="CHEBI:16810"/>
        <dbReference type="ChEBI" id="CHEBI:29985"/>
        <dbReference type="ChEBI" id="CHEBI:57766"/>
        <dbReference type="ChEBI" id="CHEBI:57980"/>
        <dbReference type="EC" id="2.6.1.9"/>
    </reaction>
</comment>
<evidence type="ECO:0000256" key="6">
    <source>
        <dbReference type="HAMAP-Rule" id="MF_01023"/>
    </source>
</evidence>
<dbReference type="PANTHER" id="PTHR43643">
    <property type="entry name" value="HISTIDINOL-PHOSPHATE AMINOTRANSFERASE 2"/>
    <property type="match status" value="1"/>
</dbReference>
<dbReference type="EMBL" id="JBHSXS010000014">
    <property type="protein sequence ID" value="MFC6882578.1"/>
    <property type="molecule type" value="Genomic_DNA"/>
</dbReference>
<dbReference type="Gene3D" id="3.90.1150.10">
    <property type="entry name" value="Aspartate Aminotransferase, domain 1"/>
    <property type="match status" value="1"/>
</dbReference>
<dbReference type="Proteomes" id="UP001596380">
    <property type="component" value="Unassembled WGS sequence"/>
</dbReference>
<comment type="subunit">
    <text evidence="2 6">Homodimer.</text>
</comment>
<protein>
    <recommendedName>
        <fullName evidence="6">Histidinol-phosphate aminotransferase</fullName>
        <ecNumber evidence="6">2.6.1.9</ecNumber>
    </recommendedName>
    <alternativeName>
        <fullName evidence="6">Imidazole acetol-phosphate transaminase</fullName>
    </alternativeName>
</protein>
<keyword evidence="5 6" id="KW-0663">Pyridoxal phosphate</keyword>
<feature type="modified residue" description="N6-(pyridoxal phosphate)lysine" evidence="6">
    <location>
        <position position="224"/>
    </location>
</feature>
<gene>
    <name evidence="6 8" type="primary">hisC</name>
    <name evidence="8" type="ORF">ACFQKB_22675</name>
</gene>
<keyword evidence="4 6" id="KW-0808">Transferase</keyword>
<dbReference type="InterPro" id="IPR015421">
    <property type="entry name" value="PyrdxlP-dep_Trfase_major"/>
</dbReference>
<dbReference type="Pfam" id="PF00155">
    <property type="entry name" value="Aminotran_1_2"/>
    <property type="match status" value="1"/>
</dbReference>
<dbReference type="InterPro" id="IPR015424">
    <property type="entry name" value="PyrdxlP-dep_Trfase"/>
</dbReference>
<comment type="caution">
    <text evidence="8">The sequence shown here is derived from an EMBL/GenBank/DDBJ whole genome shotgun (WGS) entry which is preliminary data.</text>
</comment>
<dbReference type="SUPFAM" id="SSF53383">
    <property type="entry name" value="PLP-dependent transferases"/>
    <property type="match status" value="1"/>
</dbReference>
<dbReference type="InterPro" id="IPR024892">
    <property type="entry name" value="ArAT"/>
</dbReference>
<dbReference type="HAMAP" id="MF_01023">
    <property type="entry name" value="HisC_aminotrans_2"/>
    <property type="match status" value="1"/>
</dbReference>
<dbReference type="RefSeq" id="WP_378063510.1">
    <property type="nucleotide sequence ID" value="NZ_JBHSXS010000014.1"/>
</dbReference>
<keyword evidence="9" id="KW-1185">Reference proteome</keyword>
<evidence type="ECO:0000313" key="8">
    <source>
        <dbReference type="EMBL" id="MFC6882578.1"/>
    </source>
</evidence>
<dbReference type="CDD" id="cd00609">
    <property type="entry name" value="AAT_like"/>
    <property type="match status" value="1"/>
</dbReference>
<keyword evidence="6" id="KW-0368">Histidine biosynthesis</keyword>
<feature type="domain" description="Aminotransferase class I/classII large" evidence="7">
    <location>
        <begin position="33"/>
        <end position="355"/>
    </location>
</feature>
<comment type="pathway">
    <text evidence="6">Amino-acid biosynthesis; L-histidine biosynthesis; L-histidine from 5-phospho-alpha-D-ribose 1-diphosphate: step 7/9.</text>
</comment>
<evidence type="ECO:0000256" key="1">
    <source>
        <dbReference type="ARBA" id="ARBA00001933"/>
    </source>
</evidence>
<comment type="similarity">
    <text evidence="6">Belongs to the class-II pyridoxal-phosphate-dependent aminotransferase family. Histidinol-phosphate aminotransferase subfamily.</text>
</comment>
<organism evidence="8 9">
    <name type="scientific">Actinomadura yumaensis</name>
    <dbReference type="NCBI Taxonomy" id="111807"/>
    <lineage>
        <taxon>Bacteria</taxon>
        <taxon>Bacillati</taxon>
        <taxon>Actinomycetota</taxon>
        <taxon>Actinomycetes</taxon>
        <taxon>Streptosporangiales</taxon>
        <taxon>Thermomonosporaceae</taxon>
        <taxon>Actinomadura</taxon>
    </lineage>
</organism>
<evidence type="ECO:0000256" key="5">
    <source>
        <dbReference type="ARBA" id="ARBA00022898"/>
    </source>
</evidence>
<dbReference type="GO" id="GO:0004400">
    <property type="term" value="F:histidinol-phosphate transaminase activity"/>
    <property type="evidence" value="ECO:0007669"/>
    <property type="project" value="UniProtKB-EC"/>
</dbReference>
<dbReference type="EC" id="2.6.1.9" evidence="6"/>
<accession>A0ABW2CPE7</accession>
<keyword evidence="3 6" id="KW-0032">Aminotransferase</keyword>
<reference evidence="9" key="1">
    <citation type="journal article" date="2019" name="Int. J. Syst. Evol. Microbiol.">
        <title>The Global Catalogue of Microorganisms (GCM) 10K type strain sequencing project: providing services to taxonomists for standard genome sequencing and annotation.</title>
        <authorList>
            <consortium name="The Broad Institute Genomics Platform"/>
            <consortium name="The Broad Institute Genome Sequencing Center for Infectious Disease"/>
            <person name="Wu L."/>
            <person name="Ma J."/>
        </authorList>
    </citation>
    <scope>NUCLEOTIDE SEQUENCE [LARGE SCALE GENOMIC DNA]</scope>
    <source>
        <strain evidence="9">JCM 3369</strain>
    </source>
</reference>
<evidence type="ECO:0000256" key="3">
    <source>
        <dbReference type="ARBA" id="ARBA00022576"/>
    </source>
</evidence>
<proteinExistence type="inferred from homology"/>
<dbReference type="InterPro" id="IPR050106">
    <property type="entry name" value="HistidinolP_aminotransfase"/>
</dbReference>